<organism evidence="4 5">
    <name type="scientific">Cardamine amara subsp. amara</name>
    <dbReference type="NCBI Taxonomy" id="228776"/>
    <lineage>
        <taxon>Eukaryota</taxon>
        <taxon>Viridiplantae</taxon>
        <taxon>Streptophyta</taxon>
        <taxon>Embryophyta</taxon>
        <taxon>Tracheophyta</taxon>
        <taxon>Spermatophyta</taxon>
        <taxon>Magnoliopsida</taxon>
        <taxon>eudicotyledons</taxon>
        <taxon>Gunneridae</taxon>
        <taxon>Pentapetalae</taxon>
        <taxon>rosids</taxon>
        <taxon>malvids</taxon>
        <taxon>Brassicales</taxon>
        <taxon>Brassicaceae</taxon>
        <taxon>Cardamineae</taxon>
        <taxon>Cardamine</taxon>
    </lineage>
</organism>
<feature type="coiled-coil region" evidence="2">
    <location>
        <begin position="33"/>
        <end position="60"/>
    </location>
</feature>
<dbReference type="SUPFAM" id="SSF52540">
    <property type="entry name" value="P-loop containing nucleoside triphosphate hydrolases"/>
    <property type="match status" value="1"/>
</dbReference>
<evidence type="ECO:0000256" key="1">
    <source>
        <dbReference type="ARBA" id="ARBA00022821"/>
    </source>
</evidence>
<evidence type="ECO:0000313" key="4">
    <source>
        <dbReference type="EMBL" id="KAL1199684.1"/>
    </source>
</evidence>
<proteinExistence type="predicted"/>
<name>A0ABD0ZYR0_CARAN</name>
<dbReference type="Pfam" id="PF00931">
    <property type="entry name" value="NB-ARC"/>
    <property type="match status" value="1"/>
</dbReference>
<evidence type="ECO:0000256" key="2">
    <source>
        <dbReference type="SAM" id="Coils"/>
    </source>
</evidence>
<dbReference type="PANTHER" id="PTHR36766:SF64">
    <property type="entry name" value="OS12G0206100 PROTEIN"/>
    <property type="match status" value="1"/>
</dbReference>
<reference evidence="4 5" key="1">
    <citation type="submission" date="2024-04" db="EMBL/GenBank/DDBJ databases">
        <title>Genome assembly C_amara_ONT_v2.</title>
        <authorList>
            <person name="Yant L."/>
            <person name="Moore C."/>
            <person name="Slenker M."/>
        </authorList>
    </citation>
    <scope>NUCLEOTIDE SEQUENCE [LARGE SCALE GENOMIC DNA]</scope>
    <source>
        <tissue evidence="4">Leaf</tissue>
    </source>
</reference>
<dbReference type="InterPro" id="IPR002182">
    <property type="entry name" value="NB-ARC"/>
</dbReference>
<evidence type="ECO:0000259" key="3">
    <source>
        <dbReference type="Pfam" id="PF00931"/>
    </source>
</evidence>
<dbReference type="GO" id="GO:0006952">
    <property type="term" value="P:defense response"/>
    <property type="evidence" value="ECO:0007669"/>
    <property type="project" value="UniProtKB-KW"/>
</dbReference>
<sequence>MVWLLNLIPWNQIPWNQIFSLVCGCFFSDRNYIHMMEANLDALQTAMRELMDRRDDLLGRVTIEEDKGLQRLAQIEGWLERVETVGAQVNDLVEARSTETERLCLFGYCSHNCITSYNYGAEVLKRLEEVKELLSKGVFDVVAKKIPVPKAEKRYIQTTVGLDTKVEMAWDSLMNDGRRTLGLYGMGGVGKTALLTRINNKFVEVKNEFDIVISVVVSKEFQNEGIQDQILGRIRVDNEWKQGTENVKASLINNNLKRKKFVLLLDDFWSEVDLNKIGVPAPTRENGSKIVFTTRSKEVCNYMVADDQIKVDCLSPDEAWELFRITVGEIPLKRHQDIPALARMVVEKCCAVYHLHSMSLAKPCHLKKMYTNGITQLVF</sequence>
<comment type="caution">
    <text evidence="4">The sequence shown here is derived from an EMBL/GenBank/DDBJ whole genome shotgun (WGS) entry which is preliminary data.</text>
</comment>
<feature type="domain" description="NB-ARC" evidence="3">
    <location>
        <begin position="163"/>
        <end position="329"/>
    </location>
</feature>
<dbReference type="EMBL" id="JBANAX010000638">
    <property type="protein sequence ID" value="KAL1199684.1"/>
    <property type="molecule type" value="Genomic_DNA"/>
</dbReference>
<keyword evidence="1" id="KW-0611">Plant defense</keyword>
<dbReference type="FunFam" id="3.40.50.300:FF:001091">
    <property type="entry name" value="Probable disease resistance protein At1g61300"/>
    <property type="match status" value="1"/>
</dbReference>
<keyword evidence="2" id="KW-0175">Coiled coil</keyword>
<dbReference type="AlphaFoldDB" id="A0ABD0ZYR0"/>
<protein>
    <submittedName>
        <fullName evidence="4">Disease resistance protein</fullName>
    </submittedName>
</protein>
<dbReference type="PRINTS" id="PR00364">
    <property type="entry name" value="DISEASERSIST"/>
</dbReference>
<accession>A0ABD0ZYR0</accession>
<dbReference type="PANTHER" id="PTHR36766">
    <property type="entry name" value="PLANT BROAD-SPECTRUM MILDEW RESISTANCE PROTEIN RPW8"/>
    <property type="match status" value="1"/>
</dbReference>
<dbReference type="InterPro" id="IPR027417">
    <property type="entry name" value="P-loop_NTPase"/>
</dbReference>
<dbReference type="Gene3D" id="3.40.50.300">
    <property type="entry name" value="P-loop containing nucleotide triphosphate hydrolases"/>
    <property type="match status" value="1"/>
</dbReference>
<keyword evidence="5" id="KW-1185">Reference proteome</keyword>
<dbReference type="Proteomes" id="UP001558713">
    <property type="component" value="Unassembled WGS sequence"/>
</dbReference>
<evidence type="ECO:0000313" key="5">
    <source>
        <dbReference type="Proteomes" id="UP001558713"/>
    </source>
</evidence>
<gene>
    <name evidence="4" type="ORF">V5N11_019444</name>
</gene>